<dbReference type="PIRSF" id="PIRSF006054">
    <property type="entry name" value="UCP006054"/>
    <property type="match status" value="1"/>
</dbReference>
<gene>
    <name evidence="3" type="ORF">C7380_11518</name>
</gene>
<evidence type="ECO:0000259" key="2">
    <source>
        <dbReference type="Pfam" id="PF03313"/>
    </source>
</evidence>
<organism evidence="3 4">
    <name type="scientific">Oceanotoga teriensis</name>
    <dbReference type="NCBI Taxonomy" id="515440"/>
    <lineage>
        <taxon>Bacteria</taxon>
        <taxon>Thermotogati</taxon>
        <taxon>Thermotogota</taxon>
        <taxon>Thermotogae</taxon>
        <taxon>Petrotogales</taxon>
        <taxon>Petrotogaceae</taxon>
        <taxon>Oceanotoga</taxon>
    </lineage>
</organism>
<comment type="caution">
    <text evidence="3">The sequence shown here is derived from an EMBL/GenBank/DDBJ whole genome shotgun (WGS) entry which is preliminary data.</text>
</comment>
<protein>
    <recommendedName>
        <fullName evidence="1">UPF0597 protein C7380_11518</fullName>
    </recommendedName>
</protein>
<accession>A0AA45C5K9</accession>
<dbReference type="InterPro" id="IPR005130">
    <property type="entry name" value="Ser_deHydtase-like_asu"/>
</dbReference>
<dbReference type="Proteomes" id="UP000245921">
    <property type="component" value="Unassembled WGS sequence"/>
</dbReference>
<feature type="domain" description="Serine dehydratase-like alpha subunit" evidence="2">
    <location>
        <begin position="182"/>
        <end position="416"/>
    </location>
</feature>
<sequence length="423" mass="46274">MIKEYLTEEVKPAMGCTEPAAVALSVARAKKELKEKISKVEVIVSKSIYKNGLYVSIPGTKGLKGNKTAAALGAVISPDLLDLNLLYYSKEKDKKDAQDLIKNNRVKINYCEEPGIFIHAIVEDIYNNISECIIRNSHTGIEKIILNSKVIFSSESEGSIKKNFFEKYNLENISLEEIINISSDMDSKDIDFIFQGIDLNMKAANYCLNKNDKFVEKTGIVLSEIFSDDILSEKIRKFSSAASFTRMTGADITIMSSGGSGNQGIVTTIPVYLFGRNNSNTDEEIAKAVAISHFLSGYIKYIVGKLAPICGAFYSAGAGATAGISYLMNKNIKKMLCAIDTMISNTTGVICDGAKESCAFRVGIAAHEAYISALMADKELYVDTNQGFIGNCCSESIKNIQKMNLNGMKKLDTLIISILEGRN</sequence>
<keyword evidence="4" id="KW-1185">Reference proteome</keyword>
<dbReference type="GO" id="GO:0080146">
    <property type="term" value="F:L-cysteine desulfhydrase activity"/>
    <property type="evidence" value="ECO:0007669"/>
    <property type="project" value="TreeGrafter"/>
</dbReference>
<dbReference type="HAMAP" id="MF_01845">
    <property type="entry name" value="UPF0597"/>
    <property type="match status" value="1"/>
</dbReference>
<dbReference type="PANTHER" id="PTHR30501">
    <property type="entry name" value="UPF0597 PROTEIN YHAM"/>
    <property type="match status" value="1"/>
</dbReference>
<dbReference type="InterPro" id="IPR021144">
    <property type="entry name" value="UPF0597"/>
</dbReference>
<proteinExistence type="inferred from homology"/>
<evidence type="ECO:0000313" key="3">
    <source>
        <dbReference type="EMBL" id="PWJ89292.1"/>
    </source>
</evidence>
<dbReference type="GO" id="GO:0019450">
    <property type="term" value="P:L-cysteine catabolic process to pyruvate"/>
    <property type="evidence" value="ECO:0007669"/>
    <property type="project" value="TreeGrafter"/>
</dbReference>
<evidence type="ECO:0000256" key="1">
    <source>
        <dbReference type="HAMAP-Rule" id="MF_01845"/>
    </source>
</evidence>
<dbReference type="PANTHER" id="PTHR30501:SF2">
    <property type="entry name" value="UPF0597 PROTEIN YHAM"/>
    <property type="match status" value="1"/>
</dbReference>
<dbReference type="AlphaFoldDB" id="A0AA45C5K9"/>
<name>A0AA45C5K9_9BACT</name>
<dbReference type="RefSeq" id="WP_109605481.1">
    <property type="nucleotide sequence ID" value="NZ_QGGI01000015.1"/>
</dbReference>
<dbReference type="EMBL" id="QGGI01000015">
    <property type="protein sequence ID" value="PWJ89292.1"/>
    <property type="molecule type" value="Genomic_DNA"/>
</dbReference>
<reference evidence="3 4" key="1">
    <citation type="submission" date="2018-05" db="EMBL/GenBank/DDBJ databases">
        <title>Genomic Encyclopedia of Type Strains, Phase IV (KMG-IV): sequencing the most valuable type-strain genomes for metagenomic binning, comparative biology and taxonomic classification.</title>
        <authorList>
            <person name="Goeker M."/>
        </authorList>
    </citation>
    <scope>NUCLEOTIDE SEQUENCE [LARGE SCALE GENOMIC DNA]</scope>
    <source>
        <strain evidence="3 4">DSM 24906</strain>
    </source>
</reference>
<dbReference type="Pfam" id="PF03313">
    <property type="entry name" value="SDH_alpha"/>
    <property type="match status" value="1"/>
</dbReference>
<evidence type="ECO:0000313" key="4">
    <source>
        <dbReference type="Proteomes" id="UP000245921"/>
    </source>
</evidence>
<comment type="similarity">
    <text evidence="1">Belongs to the UPF0597 family.</text>
</comment>